<reference evidence="3" key="1">
    <citation type="submission" date="2016-06" db="UniProtKB">
        <authorList>
            <consortium name="WormBaseParasite"/>
        </authorList>
    </citation>
    <scope>IDENTIFICATION</scope>
</reference>
<evidence type="ECO:0000313" key="1">
    <source>
        <dbReference type="EMBL" id="VDP16188.1"/>
    </source>
</evidence>
<reference evidence="1 2" key="2">
    <citation type="submission" date="2018-11" db="EMBL/GenBank/DDBJ databases">
        <authorList>
            <consortium name="Pathogen Informatics"/>
        </authorList>
    </citation>
    <scope>NUCLEOTIDE SEQUENCE [LARGE SCALE GENOMIC DNA]</scope>
</reference>
<dbReference type="WBParaSite" id="SBAD_0000857801-mRNA-1">
    <property type="protein sequence ID" value="SBAD_0000857801-mRNA-1"/>
    <property type="gene ID" value="SBAD_0000857801"/>
</dbReference>
<organism evidence="3">
    <name type="scientific">Soboliphyme baturini</name>
    <dbReference type="NCBI Taxonomy" id="241478"/>
    <lineage>
        <taxon>Eukaryota</taxon>
        <taxon>Metazoa</taxon>
        <taxon>Ecdysozoa</taxon>
        <taxon>Nematoda</taxon>
        <taxon>Enoplea</taxon>
        <taxon>Dorylaimia</taxon>
        <taxon>Dioctophymatida</taxon>
        <taxon>Dioctophymatoidea</taxon>
        <taxon>Soboliphymatidae</taxon>
        <taxon>Soboliphyme</taxon>
    </lineage>
</organism>
<gene>
    <name evidence="1" type="ORF">SBAD_LOCUS8270</name>
</gene>
<sequence>MPWDSFRKKKEVSSRKRDEAVTGCFAKGSSLESHALGLPKEVYQKIKEVDQQASTLSTANHPGLSARIVDNTQNNGVQAETVWPSTVTAVGDMNMCCFGEHYDACVAGVYPPTTGL</sequence>
<evidence type="ECO:0000313" key="3">
    <source>
        <dbReference type="WBParaSite" id="SBAD_0000857801-mRNA-1"/>
    </source>
</evidence>
<accession>A0A183IXC2</accession>
<dbReference type="Proteomes" id="UP000270296">
    <property type="component" value="Unassembled WGS sequence"/>
</dbReference>
<protein>
    <submittedName>
        <fullName evidence="1 3">Uncharacterized protein</fullName>
    </submittedName>
</protein>
<keyword evidence="2" id="KW-1185">Reference proteome</keyword>
<dbReference type="OrthoDB" id="120383at2759"/>
<dbReference type="AlphaFoldDB" id="A0A183IXC2"/>
<evidence type="ECO:0000313" key="2">
    <source>
        <dbReference type="Proteomes" id="UP000270296"/>
    </source>
</evidence>
<proteinExistence type="predicted"/>
<dbReference type="EMBL" id="UZAM01011430">
    <property type="protein sequence ID" value="VDP16188.1"/>
    <property type="molecule type" value="Genomic_DNA"/>
</dbReference>
<name>A0A183IXC2_9BILA</name>